<dbReference type="NCBIfam" id="TIGR02999">
    <property type="entry name" value="Sig-70_X6"/>
    <property type="match status" value="1"/>
</dbReference>
<keyword evidence="3" id="KW-0731">Sigma factor</keyword>
<proteinExistence type="inferred from homology"/>
<dbReference type="Gene3D" id="1.10.10.10">
    <property type="entry name" value="Winged helix-like DNA-binding domain superfamily/Winged helix DNA-binding domain"/>
    <property type="match status" value="1"/>
</dbReference>
<evidence type="ECO:0000313" key="7">
    <source>
        <dbReference type="Proteomes" id="UP001371218"/>
    </source>
</evidence>
<accession>A0ABU9C0D4</accession>
<gene>
    <name evidence="6" type="ORF">AACH06_27120</name>
</gene>
<sequence>MTTTLTVLIQRMASDSPPGREELFAAAYPELRKLARARLLGGGRNTVLDTTALVHESYLRFLSADQLRLEDRRAFFAYASRVMRSVIVDTVRERQAERRGGGMAELTLNTLLQDNLPAGESEILRINDALLALEEVEPRLARVVEMRYFGGYSDAEIAEALDLNKRTIGRDWEKARLLLLAMLKS</sequence>
<dbReference type="SUPFAM" id="SSF88659">
    <property type="entry name" value="Sigma3 and sigma4 domains of RNA polymerase sigma factors"/>
    <property type="match status" value="1"/>
</dbReference>
<dbReference type="Gene3D" id="1.10.1740.10">
    <property type="match status" value="1"/>
</dbReference>
<feature type="domain" description="RNA polymerase sigma-70 ECF-like HTH" evidence="5">
    <location>
        <begin position="5"/>
        <end position="178"/>
    </location>
</feature>
<dbReference type="InterPro" id="IPR014284">
    <property type="entry name" value="RNA_pol_sigma-70_dom"/>
</dbReference>
<keyword evidence="2" id="KW-0805">Transcription regulation</keyword>
<evidence type="ECO:0000256" key="3">
    <source>
        <dbReference type="ARBA" id="ARBA00023082"/>
    </source>
</evidence>
<evidence type="ECO:0000313" key="6">
    <source>
        <dbReference type="EMBL" id="MEK8034517.1"/>
    </source>
</evidence>
<reference evidence="6 7" key="1">
    <citation type="submission" date="2024-04" db="EMBL/GenBank/DDBJ databases">
        <title>Novel species of the genus Ideonella isolated from streams.</title>
        <authorList>
            <person name="Lu H."/>
        </authorList>
    </citation>
    <scope>NUCLEOTIDE SEQUENCE [LARGE SCALE GENOMIC DNA]</scope>
    <source>
        <strain evidence="6 7">DXS29W</strain>
    </source>
</reference>
<dbReference type="InterPro" id="IPR053812">
    <property type="entry name" value="HTH_Sigma70_ECF-like"/>
</dbReference>
<dbReference type="InterPro" id="IPR036388">
    <property type="entry name" value="WH-like_DNA-bd_sf"/>
</dbReference>
<dbReference type="RefSeq" id="WP_341428946.1">
    <property type="nucleotide sequence ID" value="NZ_JBBUTG010000030.1"/>
</dbReference>
<dbReference type="SUPFAM" id="SSF88946">
    <property type="entry name" value="Sigma2 domain of RNA polymerase sigma factors"/>
    <property type="match status" value="1"/>
</dbReference>
<dbReference type="InterPro" id="IPR039425">
    <property type="entry name" value="RNA_pol_sigma-70-like"/>
</dbReference>
<evidence type="ECO:0000259" key="5">
    <source>
        <dbReference type="Pfam" id="PF07638"/>
    </source>
</evidence>
<protein>
    <submittedName>
        <fullName evidence="6">ECF-type sigma factor</fullName>
    </submittedName>
</protein>
<keyword evidence="4" id="KW-0804">Transcription</keyword>
<evidence type="ECO:0000256" key="4">
    <source>
        <dbReference type="ARBA" id="ARBA00023163"/>
    </source>
</evidence>
<dbReference type="EMBL" id="JBBUTG010000030">
    <property type="protein sequence ID" value="MEK8034517.1"/>
    <property type="molecule type" value="Genomic_DNA"/>
</dbReference>
<comment type="caution">
    <text evidence="6">The sequence shown here is derived from an EMBL/GenBank/DDBJ whole genome shotgun (WGS) entry which is preliminary data.</text>
</comment>
<dbReference type="Proteomes" id="UP001371218">
    <property type="component" value="Unassembled WGS sequence"/>
</dbReference>
<dbReference type="InterPro" id="IPR013324">
    <property type="entry name" value="RNA_pol_sigma_r3/r4-like"/>
</dbReference>
<comment type="similarity">
    <text evidence="1">Belongs to the sigma-70 factor family. ECF subfamily.</text>
</comment>
<dbReference type="NCBIfam" id="TIGR02937">
    <property type="entry name" value="sigma70-ECF"/>
    <property type="match status" value="1"/>
</dbReference>
<keyword evidence="7" id="KW-1185">Reference proteome</keyword>
<evidence type="ECO:0000256" key="1">
    <source>
        <dbReference type="ARBA" id="ARBA00010641"/>
    </source>
</evidence>
<organism evidence="6 7">
    <name type="scientific">Ideonella lacteola</name>
    <dbReference type="NCBI Taxonomy" id="2984193"/>
    <lineage>
        <taxon>Bacteria</taxon>
        <taxon>Pseudomonadati</taxon>
        <taxon>Pseudomonadota</taxon>
        <taxon>Betaproteobacteria</taxon>
        <taxon>Burkholderiales</taxon>
        <taxon>Sphaerotilaceae</taxon>
        <taxon>Ideonella</taxon>
    </lineage>
</organism>
<dbReference type="InterPro" id="IPR013325">
    <property type="entry name" value="RNA_pol_sigma_r2"/>
</dbReference>
<dbReference type="Pfam" id="PF07638">
    <property type="entry name" value="Sigma70_ECF"/>
    <property type="match status" value="1"/>
</dbReference>
<dbReference type="PANTHER" id="PTHR43133:SF39">
    <property type="entry name" value="SIMILAR TO RNA POLYMERASE SIGMA-E FACTOR"/>
    <property type="match status" value="1"/>
</dbReference>
<dbReference type="PANTHER" id="PTHR43133">
    <property type="entry name" value="RNA POLYMERASE ECF-TYPE SIGMA FACTO"/>
    <property type="match status" value="1"/>
</dbReference>
<name>A0ABU9C0D4_9BURK</name>
<evidence type="ECO:0000256" key="2">
    <source>
        <dbReference type="ARBA" id="ARBA00023015"/>
    </source>
</evidence>
<dbReference type="InterPro" id="IPR011517">
    <property type="entry name" value="RNA_pol_sigma70_ECF-like"/>
</dbReference>